<keyword evidence="6 8" id="KW-1015">Disulfide bond</keyword>
<keyword evidence="7" id="KW-0326">Glycosidase</keyword>
<evidence type="ECO:0000313" key="10">
    <source>
        <dbReference type="EnsemblMetazoa" id="tetur17g02520.1"/>
    </source>
</evidence>
<dbReference type="InterPro" id="IPR008597">
    <property type="entry name" value="Invert_lysozyme"/>
</dbReference>
<dbReference type="AlphaFoldDB" id="T1KQ17"/>
<dbReference type="EnsemblMetazoa" id="tetur17g02520.1">
    <property type="protein sequence ID" value="tetur17g02520.1"/>
    <property type="gene ID" value="tetur17g02520"/>
</dbReference>
<reference evidence="10" key="2">
    <citation type="submission" date="2015-06" db="UniProtKB">
        <authorList>
            <consortium name="EnsemblMetazoa"/>
        </authorList>
    </citation>
    <scope>IDENTIFICATION</scope>
</reference>
<protein>
    <recommendedName>
        <fullName evidence="2">lysozyme</fullName>
        <ecNumber evidence="2">3.2.1.17</ecNumber>
    </recommendedName>
</protein>
<evidence type="ECO:0000256" key="1">
    <source>
        <dbReference type="ARBA" id="ARBA00000632"/>
    </source>
</evidence>
<dbReference type="GO" id="GO:0042742">
    <property type="term" value="P:defense response to bacterium"/>
    <property type="evidence" value="ECO:0007669"/>
    <property type="project" value="UniProtKB-KW"/>
</dbReference>
<evidence type="ECO:0000256" key="2">
    <source>
        <dbReference type="ARBA" id="ARBA00012732"/>
    </source>
</evidence>
<dbReference type="Pfam" id="PF05497">
    <property type="entry name" value="Destabilase"/>
    <property type="match status" value="3"/>
</dbReference>
<evidence type="ECO:0000256" key="8">
    <source>
        <dbReference type="PIRSR" id="PIRSR608597-3"/>
    </source>
</evidence>
<evidence type="ECO:0000256" key="9">
    <source>
        <dbReference type="SAM" id="SignalP"/>
    </source>
</evidence>
<feature type="disulfide bond" evidence="8">
    <location>
        <begin position="223"/>
        <end position="229"/>
    </location>
</feature>
<gene>
    <name evidence="10" type="primary">107366087</name>
</gene>
<evidence type="ECO:0000256" key="3">
    <source>
        <dbReference type="ARBA" id="ARBA00022529"/>
    </source>
</evidence>
<proteinExistence type="predicted"/>
<dbReference type="PROSITE" id="PS51909">
    <property type="entry name" value="LYSOZYME_I"/>
    <property type="match status" value="2"/>
</dbReference>
<sequence>MNALLWIIGHLIGLIAANDSTCFDCIFKVQSSKASESFVQNDKLNFTPAWLQLGKPDNDIDLCLNSIECRQSVVKQYLIDNGHDCNGDGSIGCIDYALIFLSNDSNCQTAPSIVVESLSQQVNSCLDQDKNVISNLDEVTSQSSYTLTGDNLEPSTEGYETLRTTIPPVAANLINKECLKCICEASTNCDSNTSCTNEACGPFRLSRNYYESAGSPGDGFEVCCRDVACSEKVIQSYVLKHLKDCDSNSLIDCDDFAAIHRYGNSCANYKHKQTEYWRHFEYCTVMADSVRREVDPWENSPRPSVNQPSMSLPPLVPYPVRLGFSTKPPINTINHLTSQMINLDEHCLNCICQASSGCNITRTQCPNGSNCGPYQIDLSYIKEAGGDSMADNTFEDCANDKECSENIVRVYMKRNVMDCNEDEILDCTDFALVHKLGRSHCRQAREVESFLNSAYWAEFQACYGFD</sequence>
<evidence type="ECO:0000256" key="6">
    <source>
        <dbReference type="ARBA" id="ARBA00023157"/>
    </source>
</evidence>
<accession>T1KQ17</accession>
<dbReference type="PANTHER" id="PTHR11195:SF13">
    <property type="entry name" value="INVERTEBRATE-TYPE LYSOZYME 2-RELATED"/>
    <property type="match status" value="1"/>
</dbReference>
<feature type="disulfide bond" evidence="8">
    <location>
        <begin position="178"/>
        <end position="253"/>
    </location>
</feature>
<dbReference type="Gene3D" id="1.10.530.10">
    <property type="match status" value="3"/>
</dbReference>
<dbReference type="CDD" id="cd16890">
    <property type="entry name" value="lyz_i"/>
    <property type="match status" value="1"/>
</dbReference>
<dbReference type="EC" id="3.2.1.17" evidence="2"/>
<organism evidence="10 11">
    <name type="scientific">Tetranychus urticae</name>
    <name type="common">Two-spotted spider mite</name>
    <dbReference type="NCBI Taxonomy" id="32264"/>
    <lineage>
        <taxon>Eukaryota</taxon>
        <taxon>Metazoa</taxon>
        <taxon>Ecdysozoa</taxon>
        <taxon>Arthropoda</taxon>
        <taxon>Chelicerata</taxon>
        <taxon>Arachnida</taxon>
        <taxon>Acari</taxon>
        <taxon>Acariformes</taxon>
        <taxon>Trombidiformes</taxon>
        <taxon>Prostigmata</taxon>
        <taxon>Eleutherengona</taxon>
        <taxon>Raphignathae</taxon>
        <taxon>Tetranychoidea</taxon>
        <taxon>Tetranychidae</taxon>
        <taxon>Tetranychus</taxon>
    </lineage>
</organism>
<dbReference type="GO" id="GO:0003796">
    <property type="term" value="F:lysozyme activity"/>
    <property type="evidence" value="ECO:0007669"/>
    <property type="project" value="UniProtKB-EC"/>
</dbReference>
<feature type="chain" id="PRO_5007729052" description="lysozyme" evidence="9">
    <location>
        <begin position="18"/>
        <end position="466"/>
    </location>
</feature>
<feature type="signal peptide" evidence="9">
    <location>
        <begin position="1"/>
        <end position="17"/>
    </location>
</feature>
<evidence type="ECO:0000256" key="5">
    <source>
        <dbReference type="ARBA" id="ARBA00022801"/>
    </source>
</evidence>
<keyword evidence="11" id="KW-1185">Reference proteome</keyword>
<dbReference type="OrthoDB" id="6337871at2759"/>
<evidence type="ECO:0000256" key="4">
    <source>
        <dbReference type="ARBA" id="ARBA00022638"/>
    </source>
</evidence>
<evidence type="ECO:0000313" key="11">
    <source>
        <dbReference type="Proteomes" id="UP000015104"/>
    </source>
</evidence>
<keyword evidence="4" id="KW-0081">Bacteriolytic enzyme</keyword>
<comment type="catalytic activity">
    <reaction evidence="1">
        <text>Hydrolysis of (1-&gt;4)-beta-linkages between N-acetylmuramic acid and N-acetyl-D-glucosamine residues in a peptidoglycan and between N-acetyl-D-glucosamine residues in chitodextrins.</text>
        <dbReference type="EC" id="3.2.1.17"/>
    </reaction>
</comment>
<reference evidence="11" key="1">
    <citation type="submission" date="2011-08" db="EMBL/GenBank/DDBJ databases">
        <authorList>
            <person name="Rombauts S."/>
        </authorList>
    </citation>
    <scope>NUCLEOTIDE SEQUENCE</scope>
    <source>
        <strain evidence="11">London</strain>
    </source>
</reference>
<dbReference type="Proteomes" id="UP000015104">
    <property type="component" value="Unassembled WGS sequence"/>
</dbReference>
<keyword evidence="3" id="KW-0929">Antimicrobial</keyword>
<dbReference type="HOGENOM" id="CLU_519096_0_0_1"/>
<keyword evidence="5" id="KW-0378">Hydrolase</keyword>
<feature type="disulfide bond" evidence="8">
    <location>
        <begin position="183"/>
        <end position="189"/>
    </location>
</feature>
<name>T1KQ17_TETUR</name>
<dbReference type="KEGG" id="tut:107366087"/>
<keyword evidence="9" id="KW-0732">Signal</keyword>
<dbReference type="EMBL" id="CAEY01000344">
    <property type="status" value="NOT_ANNOTATED_CDS"/>
    <property type="molecule type" value="Genomic_DNA"/>
</dbReference>
<dbReference type="PANTHER" id="PTHR11195">
    <property type="entry name" value="DESTABILASE-RELATED"/>
    <property type="match status" value="1"/>
</dbReference>
<dbReference type="GO" id="GO:0031640">
    <property type="term" value="P:killing of cells of another organism"/>
    <property type="evidence" value="ECO:0007669"/>
    <property type="project" value="UniProtKB-KW"/>
</dbReference>
<evidence type="ECO:0000256" key="7">
    <source>
        <dbReference type="ARBA" id="ARBA00023295"/>
    </source>
</evidence>